<evidence type="ECO:0000313" key="1">
    <source>
        <dbReference type="EMBL" id="EFX03811.1"/>
    </source>
</evidence>
<keyword evidence="2" id="KW-1185">Reference proteome</keyword>
<dbReference type="InParanoid" id="F0XEC0"/>
<accession>F0XEC0</accession>
<organism evidence="2">
    <name type="scientific">Grosmannia clavigera (strain kw1407 / UAMH 11150)</name>
    <name type="common">Blue stain fungus</name>
    <name type="synonym">Graphiocladiella clavigera</name>
    <dbReference type="NCBI Taxonomy" id="655863"/>
    <lineage>
        <taxon>Eukaryota</taxon>
        <taxon>Fungi</taxon>
        <taxon>Dikarya</taxon>
        <taxon>Ascomycota</taxon>
        <taxon>Pezizomycotina</taxon>
        <taxon>Sordariomycetes</taxon>
        <taxon>Sordariomycetidae</taxon>
        <taxon>Ophiostomatales</taxon>
        <taxon>Ophiostomataceae</taxon>
        <taxon>Leptographium</taxon>
    </lineage>
</organism>
<dbReference type="STRING" id="655863.F0XEC0"/>
<dbReference type="eggNOG" id="ENOG502ST13">
    <property type="taxonomic scope" value="Eukaryota"/>
</dbReference>
<dbReference type="Gene3D" id="3.10.450.50">
    <property type="match status" value="1"/>
</dbReference>
<protein>
    <recommendedName>
        <fullName evidence="3">NTF2 domain-containing protein</fullName>
    </recommendedName>
</protein>
<evidence type="ECO:0008006" key="3">
    <source>
        <dbReference type="Google" id="ProtNLM"/>
    </source>
</evidence>
<reference evidence="1 2" key="1">
    <citation type="journal article" date="2011" name="Proc. Natl. Acad. Sci. U.S.A.">
        <title>Genome and transcriptome analyses of the mountain pine beetle-fungal symbiont Grosmannia clavigera, a lodgepole pine pathogen.</title>
        <authorList>
            <person name="DiGuistini S."/>
            <person name="Wang Y."/>
            <person name="Liao N.Y."/>
            <person name="Taylor G."/>
            <person name="Tanguay P."/>
            <person name="Feau N."/>
            <person name="Henrissat B."/>
            <person name="Chan S.K."/>
            <person name="Hesse-Orce U."/>
            <person name="Alamouti S.M."/>
            <person name="Tsui C.K.M."/>
            <person name="Docking R.T."/>
            <person name="Levasseur A."/>
            <person name="Haridas S."/>
            <person name="Robertson G."/>
            <person name="Birol I."/>
            <person name="Holt R.A."/>
            <person name="Marra M.A."/>
            <person name="Hamelin R.C."/>
            <person name="Hirst M."/>
            <person name="Jones S.J.M."/>
            <person name="Bohlmann J."/>
            <person name="Breuil C."/>
        </authorList>
    </citation>
    <scope>NUCLEOTIDE SEQUENCE [LARGE SCALE GENOMIC DNA]</scope>
    <source>
        <strain evidence="2">kw1407 / UAMH 11150</strain>
    </source>
</reference>
<dbReference type="HOGENOM" id="CLU_112120_0_0_1"/>
<dbReference type="RefSeq" id="XP_014173293.1">
    <property type="nucleotide sequence ID" value="XM_014317818.1"/>
</dbReference>
<evidence type="ECO:0000313" key="2">
    <source>
        <dbReference type="Proteomes" id="UP000007796"/>
    </source>
</evidence>
<dbReference type="OrthoDB" id="25408at2759"/>
<dbReference type="AlphaFoldDB" id="F0XEC0"/>
<proteinExistence type="predicted"/>
<dbReference type="GeneID" id="25980928"/>
<dbReference type="EMBL" id="GL629765">
    <property type="protein sequence ID" value="EFX03811.1"/>
    <property type="molecule type" value="Genomic_DNA"/>
</dbReference>
<dbReference type="Proteomes" id="UP000007796">
    <property type="component" value="Unassembled WGS sequence"/>
</dbReference>
<gene>
    <name evidence="1" type="ORF">CMQ_739</name>
</gene>
<sequence length="222" mass="23111">MSAAAAAAAAEELESFIEWFYSFVSDRKPLAAFYVNSNAKYAAVGLAADISINGLVCPTPADFEALLETQATGKSAGAATNGVGSSNGATANGGAFKPNNASSSTPISQRVRYDVDSFDVHVLNPQFRLACPDQLLQRLIPTGPSGSSGTASSSIAQLQQKMASLLVQVTGHVVYGGGKDAVRGPFTEVLVLVPNWDVLIAGARAPRGLRSHLILSQNFRAL</sequence>
<name>F0XEC0_GROCL</name>